<dbReference type="Proteomes" id="UP000598467">
    <property type="component" value="Unassembled WGS sequence"/>
</dbReference>
<evidence type="ECO:0000313" key="2">
    <source>
        <dbReference type="Proteomes" id="UP000598467"/>
    </source>
</evidence>
<dbReference type="EMBL" id="JABFCZ010000021">
    <property type="protein sequence ID" value="MBD1548216.1"/>
    <property type="molecule type" value="Genomic_DNA"/>
</dbReference>
<dbReference type="Pfam" id="PF10127">
    <property type="entry name" value="RlaP"/>
    <property type="match status" value="1"/>
</dbReference>
<organism evidence="1 2">
    <name type="scientific">Roseibium aggregatum</name>
    <dbReference type="NCBI Taxonomy" id="187304"/>
    <lineage>
        <taxon>Bacteria</taxon>
        <taxon>Pseudomonadati</taxon>
        <taxon>Pseudomonadota</taxon>
        <taxon>Alphaproteobacteria</taxon>
        <taxon>Hyphomicrobiales</taxon>
        <taxon>Stappiaceae</taxon>
        <taxon>Roseibium</taxon>
    </lineage>
</organism>
<comment type="caution">
    <text evidence="1">The sequence shown here is derived from an EMBL/GenBank/DDBJ whole genome shotgun (WGS) entry which is preliminary data.</text>
</comment>
<sequence>MDETIVAEIRSRLKALEAQERIAIPLAIESGSRAWGFPSPDSDYDCRFVYVRPLAETFTLFPQRDVIEEPLTEVFDINGWELSKALRLMLAGNAVIVEWLRSTFAYQEDGAFRNAALELAAEVCDRGLIGKHYYHLAQNQMKRFIPPTEPVALKKVLYALRPLMAILWLEANPDASVAPMNFHELRAAADIPERVSEKIDELLRLKAQTGEIGTGLLDPVLADFLFSTFQRLEPWSSAVPSASDRGPIVDEFWRHWSRELAPEV</sequence>
<dbReference type="PANTHER" id="PTHR34817">
    <property type="entry name" value="NUCLEOTIDYLTRANSFERASE"/>
    <property type="match status" value="1"/>
</dbReference>
<proteinExistence type="predicted"/>
<dbReference type="PANTHER" id="PTHR34817:SF2">
    <property type="entry name" value="NUCLEOTIDYLTRANSFERASE"/>
    <property type="match status" value="1"/>
</dbReference>
<name>A0A926P5C4_9HYPH</name>
<dbReference type="InterPro" id="IPR018775">
    <property type="entry name" value="RlaP"/>
</dbReference>
<dbReference type="RefSeq" id="WP_190292911.1">
    <property type="nucleotide sequence ID" value="NZ_JABFCZ010000021.1"/>
</dbReference>
<protein>
    <submittedName>
        <fullName evidence="1">Nucleotidyltransferase domain-containing protein</fullName>
    </submittedName>
</protein>
<reference evidence="1" key="1">
    <citation type="submission" date="2020-05" db="EMBL/GenBank/DDBJ databases">
        <title>Identification of trans-AT polyketide cluster in two marine bacteria, producers of a novel glutaramide-containing polyketide sesbanimide D and analogs.</title>
        <authorList>
            <person name="Kacar D."/>
            <person name="Rodriguez P."/>
            <person name="Canedo L."/>
            <person name="Gonzalez E."/>
            <person name="Galan B."/>
            <person name="De La Calle F."/>
            <person name="Garcia J.L."/>
        </authorList>
    </citation>
    <scope>NUCLEOTIDE SEQUENCE</scope>
    <source>
        <strain evidence="1">PHM038</strain>
    </source>
</reference>
<dbReference type="AlphaFoldDB" id="A0A926P5C4"/>
<gene>
    <name evidence="1" type="ORF">HK439_18280</name>
</gene>
<accession>A0A926P5C4</accession>
<evidence type="ECO:0000313" key="1">
    <source>
        <dbReference type="EMBL" id="MBD1548216.1"/>
    </source>
</evidence>